<keyword evidence="2" id="KW-1185">Reference proteome</keyword>
<dbReference type="EMBL" id="BMAW01016989">
    <property type="protein sequence ID" value="GFT51709.1"/>
    <property type="molecule type" value="Genomic_DNA"/>
</dbReference>
<dbReference type="AlphaFoldDB" id="A0A8X6P725"/>
<name>A0A8X6P725_NEPPI</name>
<protein>
    <submittedName>
        <fullName evidence="1">Uncharacterized protein</fullName>
    </submittedName>
</protein>
<reference evidence="1" key="1">
    <citation type="submission" date="2020-08" db="EMBL/GenBank/DDBJ databases">
        <title>Multicomponent nature underlies the extraordinary mechanical properties of spider dragline silk.</title>
        <authorList>
            <person name="Kono N."/>
            <person name="Nakamura H."/>
            <person name="Mori M."/>
            <person name="Yoshida Y."/>
            <person name="Ohtoshi R."/>
            <person name="Malay A.D."/>
            <person name="Moran D.A.P."/>
            <person name="Tomita M."/>
            <person name="Numata K."/>
            <person name="Arakawa K."/>
        </authorList>
    </citation>
    <scope>NUCLEOTIDE SEQUENCE</scope>
</reference>
<evidence type="ECO:0000313" key="1">
    <source>
        <dbReference type="EMBL" id="GFT51709.1"/>
    </source>
</evidence>
<proteinExistence type="predicted"/>
<organism evidence="1 2">
    <name type="scientific">Nephila pilipes</name>
    <name type="common">Giant wood spider</name>
    <name type="synonym">Nephila maculata</name>
    <dbReference type="NCBI Taxonomy" id="299642"/>
    <lineage>
        <taxon>Eukaryota</taxon>
        <taxon>Metazoa</taxon>
        <taxon>Ecdysozoa</taxon>
        <taxon>Arthropoda</taxon>
        <taxon>Chelicerata</taxon>
        <taxon>Arachnida</taxon>
        <taxon>Araneae</taxon>
        <taxon>Araneomorphae</taxon>
        <taxon>Entelegynae</taxon>
        <taxon>Araneoidea</taxon>
        <taxon>Nephilidae</taxon>
        <taxon>Nephila</taxon>
    </lineage>
</organism>
<evidence type="ECO:0000313" key="2">
    <source>
        <dbReference type="Proteomes" id="UP000887013"/>
    </source>
</evidence>
<gene>
    <name evidence="1" type="ORF">NPIL_110571</name>
</gene>
<accession>A0A8X6P725</accession>
<sequence>MTQITQTTNQGQPEKLVGENCTGKTAATLFFATTFSQLVKLPFPLTQLSHCTPYAQTIFLRNRPEGVFEYPSKRAPTMELQHFETAHILAQNERNCTAYFG</sequence>
<comment type="caution">
    <text evidence="1">The sequence shown here is derived from an EMBL/GenBank/DDBJ whole genome shotgun (WGS) entry which is preliminary data.</text>
</comment>
<dbReference type="Proteomes" id="UP000887013">
    <property type="component" value="Unassembled WGS sequence"/>
</dbReference>